<comment type="subcellular location">
    <subcellularLocation>
        <location evidence="1 7">Mitochondrion inner membrane</location>
        <topology evidence="1 7">Single-pass membrane protein</topology>
    </subcellularLocation>
</comment>
<organism evidence="8 9">
    <name type="scientific">Hanseniaspora valbyensis NRRL Y-1626</name>
    <dbReference type="NCBI Taxonomy" id="766949"/>
    <lineage>
        <taxon>Eukaryota</taxon>
        <taxon>Fungi</taxon>
        <taxon>Dikarya</taxon>
        <taxon>Ascomycota</taxon>
        <taxon>Saccharomycotina</taxon>
        <taxon>Saccharomycetes</taxon>
        <taxon>Saccharomycodales</taxon>
        <taxon>Saccharomycodaceae</taxon>
        <taxon>Hanseniaspora</taxon>
    </lineage>
</organism>
<evidence type="ECO:0000256" key="6">
    <source>
        <dbReference type="ARBA" id="ARBA00023136"/>
    </source>
</evidence>
<sequence length="73" mass="8679">MFLKQLAQQRRQFSIQSKKLHSYGEADKLYSNLPFKVKNRLIPYKFVHYTFFIVGYSIPFAVTYLQLKRSGSI</sequence>
<evidence type="ECO:0000256" key="7">
    <source>
        <dbReference type="RuleBase" id="RU368123"/>
    </source>
</evidence>
<dbReference type="Gene3D" id="4.10.49.10">
    <property type="entry name" value="Cytochrome c oxidase subunit VIIc"/>
    <property type="match status" value="1"/>
</dbReference>
<dbReference type="GO" id="GO:0005743">
    <property type="term" value="C:mitochondrial inner membrane"/>
    <property type="evidence" value="ECO:0007669"/>
    <property type="project" value="UniProtKB-SubCell"/>
</dbReference>
<dbReference type="Pfam" id="PF02935">
    <property type="entry name" value="COX7C"/>
    <property type="match status" value="1"/>
</dbReference>
<dbReference type="UniPathway" id="UPA00705"/>
<keyword evidence="6 7" id="KW-0472">Membrane</keyword>
<keyword evidence="7" id="KW-0809">Transit peptide</keyword>
<proteinExistence type="inferred from homology"/>
<reference evidence="9" key="1">
    <citation type="journal article" date="2016" name="Proc. Natl. Acad. Sci. U.S.A.">
        <title>Comparative genomics of biotechnologically important yeasts.</title>
        <authorList>
            <person name="Riley R."/>
            <person name="Haridas S."/>
            <person name="Wolfe K.H."/>
            <person name="Lopes M.R."/>
            <person name="Hittinger C.T."/>
            <person name="Goeker M."/>
            <person name="Salamov A.A."/>
            <person name="Wisecaver J.H."/>
            <person name="Long T.M."/>
            <person name="Calvey C.H."/>
            <person name="Aerts A.L."/>
            <person name="Barry K.W."/>
            <person name="Choi C."/>
            <person name="Clum A."/>
            <person name="Coughlan A.Y."/>
            <person name="Deshpande S."/>
            <person name="Douglass A.P."/>
            <person name="Hanson S.J."/>
            <person name="Klenk H.-P."/>
            <person name="LaButti K.M."/>
            <person name="Lapidus A."/>
            <person name="Lindquist E.A."/>
            <person name="Lipzen A.M."/>
            <person name="Meier-Kolthoff J.P."/>
            <person name="Ohm R.A."/>
            <person name="Otillar R.P."/>
            <person name="Pangilinan J.L."/>
            <person name="Peng Y."/>
            <person name="Rokas A."/>
            <person name="Rosa C.A."/>
            <person name="Scheuner C."/>
            <person name="Sibirny A.A."/>
            <person name="Slot J.C."/>
            <person name="Stielow J.B."/>
            <person name="Sun H."/>
            <person name="Kurtzman C.P."/>
            <person name="Blackwell M."/>
            <person name="Grigoriev I.V."/>
            <person name="Jeffries T.W."/>
        </authorList>
    </citation>
    <scope>NUCLEOTIDE SEQUENCE [LARGE SCALE GENOMIC DNA]</scope>
    <source>
        <strain evidence="9">NRRL Y-1626</strain>
    </source>
</reference>
<comment type="similarity">
    <text evidence="3 7">Belongs to the cytochrome c oxidase VIIc family.</text>
</comment>
<evidence type="ECO:0000256" key="1">
    <source>
        <dbReference type="ARBA" id="ARBA00004434"/>
    </source>
</evidence>
<keyword evidence="5 7" id="KW-0496">Mitochondrion</keyword>
<dbReference type="SUPFAM" id="SSF81427">
    <property type="entry name" value="Mitochondrial cytochrome c oxidase subunit VIIc (aka VIIIa)"/>
    <property type="match status" value="1"/>
</dbReference>
<evidence type="ECO:0000256" key="3">
    <source>
        <dbReference type="ARBA" id="ARBA00010514"/>
    </source>
</evidence>
<keyword evidence="7" id="KW-0812">Transmembrane</keyword>
<evidence type="ECO:0000313" key="9">
    <source>
        <dbReference type="Proteomes" id="UP000092321"/>
    </source>
</evidence>
<comment type="pathway">
    <text evidence="2 7">Energy metabolism; oxidative phosphorylation.</text>
</comment>
<dbReference type="GO" id="GO:0045277">
    <property type="term" value="C:respiratory chain complex IV"/>
    <property type="evidence" value="ECO:0007669"/>
    <property type="project" value="UniProtKB-UniRule"/>
</dbReference>
<comment type="caution">
    <text evidence="8">The sequence shown here is derived from an EMBL/GenBank/DDBJ whole genome shotgun (WGS) entry which is preliminary data.</text>
</comment>
<keyword evidence="9" id="KW-1185">Reference proteome</keyword>
<evidence type="ECO:0000256" key="2">
    <source>
        <dbReference type="ARBA" id="ARBA00004673"/>
    </source>
</evidence>
<dbReference type="OrthoDB" id="3970324at2759"/>
<evidence type="ECO:0000313" key="8">
    <source>
        <dbReference type="EMBL" id="OBA28860.1"/>
    </source>
</evidence>
<keyword evidence="7" id="KW-1133">Transmembrane helix</keyword>
<gene>
    <name evidence="8" type="ORF">HANVADRAFT_51303</name>
</gene>
<evidence type="ECO:0000256" key="5">
    <source>
        <dbReference type="ARBA" id="ARBA00023128"/>
    </source>
</evidence>
<comment type="subunit">
    <text evidence="7">Component of the cytochrome c oxidase (complex IV, CIV), a multisubunit enzyme composed of a catalytic core of 3 subunits and several supernumerary subunits. The complex exists as a monomer or a dimer and forms supercomplexes (SCs) in the inner mitochondrial membrane with ubiquinol-cytochrome c oxidoreductase (cytochrome b-c1 complex, complex III, CIII).</text>
</comment>
<name>A0A1B7TJC7_9ASCO</name>
<dbReference type="EMBL" id="LXPE01000002">
    <property type="protein sequence ID" value="OBA28860.1"/>
    <property type="molecule type" value="Genomic_DNA"/>
</dbReference>
<dbReference type="InterPro" id="IPR004202">
    <property type="entry name" value="COX7C/Cox8"/>
</dbReference>
<dbReference type="GO" id="GO:0006123">
    <property type="term" value="P:mitochondrial electron transport, cytochrome c to oxygen"/>
    <property type="evidence" value="ECO:0007669"/>
    <property type="project" value="UniProtKB-UniRule"/>
</dbReference>
<keyword evidence="4 7" id="KW-0999">Mitochondrion inner membrane</keyword>
<dbReference type="InterPro" id="IPR036636">
    <property type="entry name" value="COX7C/Cox8_sf"/>
</dbReference>
<feature type="transmembrane region" description="Helical" evidence="7">
    <location>
        <begin position="46"/>
        <end position="67"/>
    </location>
</feature>
<dbReference type="AlphaFoldDB" id="A0A1B7TJC7"/>
<protein>
    <recommendedName>
        <fullName evidence="7">Cytochrome c oxidase subunit 8, mitochondrial</fullName>
    </recommendedName>
    <alternativeName>
        <fullName evidence="7">Cytochrome c oxidase polypeptide VIII</fullName>
    </alternativeName>
</protein>
<dbReference type="Proteomes" id="UP000092321">
    <property type="component" value="Unassembled WGS sequence"/>
</dbReference>
<accession>A0A1B7TJC7</accession>
<evidence type="ECO:0000256" key="4">
    <source>
        <dbReference type="ARBA" id="ARBA00022792"/>
    </source>
</evidence>
<comment type="function">
    <text evidence="7">Component of the cytochrome c oxidase, the last enzyme in the mitochondrial electron transport chain which drives oxidative phosphorylation. The respiratory chain contains 3 multisubunit complexes succinate dehydrogenase (complex II, CII), ubiquinol-cytochrome c oxidoreductase (cytochrome b-c1 complex, complex III, CIII) and cytochrome c oxidase (complex IV, CIV), that cooperate to transfer electrons derived from NADH and succinate to molecular oxygen, creating an electrochemical gradient over the inner membrane that drives transmembrane transport and the ATP synthase. Cytochrome c oxidase is the component of the respiratory chain that catalyzes the reduction of oxygen to water. Electrons originating from reduced cytochrome c in the intermembrane space (IMS) are transferred via the dinuclear copper A center (CU(A)) of subunit 2 and heme A of subunit 1 to the active site in subunit 1, a binuclear center (BNC) formed by heme A3 and copper B (CU(B)). The BNC reduces molecular oxygen to 2 water molecules using 4 electrons from cytochrome c in the IMS and 4 protons from the mitochondrial matrix.</text>
</comment>